<dbReference type="Proteomes" id="UP000319825">
    <property type="component" value="Unassembled WGS sequence"/>
</dbReference>
<proteinExistence type="predicted"/>
<dbReference type="AlphaFoldDB" id="A0A562IHR5"/>
<gene>
    <name evidence="3" type="ORF">JD77_05582</name>
</gene>
<dbReference type="Gene3D" id="1.10.10.10">
    <property type="entry name" value="Winged helix-like DNA-binding domain superfamily/Winged helix DNA-binding domain"/>
    <property type="match status" value="1"/>
</dbReference>
<evidence type="ECO:0000313" key="3">
    <source>
        <dbReference type="EMBL" id="TWH70557.1"/>
    </source>
</evidence>
<accession>A0A562IHR5</accession>
<comment type="caution">
    <text evidence="3">The sequence shown here is derived from an EMBL/GenBank/DDBJ whole genome shotgun (WGS) entry which is preliminary data.</text>
</comment>
<dbReference type="GO" id="GO:0003677">
    <property type="term" value="F:DNA binding"/>
    <property type="evidence" value="ECO:0007669"/>
    <property type="project" value="InterPro"/>
</dbReference>
<protein>
    <submittedName>
        <fullName evidence="3">Two-component system CitB family response regulator</fullName>
    </submittedName>
</protein>
<feature type="region of interest" description="Disordered" evidence="1">
    <location>
        <begin position="85"/>
        <end position="107"/>
    </location>
</feature>
<dbReference type="SUPFAM" id="SSF46785">
    <property type="entry name" value="Winged helix' DNA-binding domain"/>
    <property type="match status" value="1"/>
</dbReference>
<dbReference type="GO" id="GO:0000156">
    <property type="term" value="F:phosphorelay response regulator activity"/>
    <property type="evidence" value="ECO:0007669"/>
    <property type="project" value="TreeGrafter"/>
</dbReference>
<feature type="region of interest" description="Disordered" evidence="1">
    <location>
        <begin position="1"/>
        <end position="20"/>
    </location>
</feature>
<dbReference type="InterPro" id="IPR005471">
    <property type="entry name" value="Tscrpt_reg_IclR_N"/>
</dbReference>
<dbReference type="Pfam" id="PF09339">
    <property type="entry name" value="HTH_IclR"/>
    <property type="match status" value="1"/>
</dbReference>
<dbReference type="RefSeq" id="WP_145776803.1">
    <property type="nucleotide sequence ID" value="NZ_BAAATQ010000107.1"/>
</dbReference>
<dbReference type="InterPro" id="IPR036388">
    <property type="entry name" value="WH-like_DNA-bd_sf"/>
</dbReference>
<dbReference type="PANTHER" id="PTHR45526:SF1">
    <property type="entry name" value="TRANSCRIPTIONAL REGULATORY PROTEIN DCUR-RELATED"/>
    <property type="match status" value="1"/>
</dbReference>
<dbReference type="EMBL" id="VLKE01000001">
    <property type="protein sequence ID" value="TWH70557.1"/>
    <property type="molecule type" value="Genomic_DNA"/>
</dbReference>
<dbReference type="InterPro" id="IPR051271">
    <property type="entry name" value="2C-system_Tx_regulators"/>
</dbReference>
<name>A0A562IHR5_MICOL</name>
<feature type="domain" description="HTH iclR-type" evidence="2">
    <location>
        <begin position="25"/>
        <end position="67"/>
    </location>
</feature>
<organism evidence="3 4">
    <name type="scientific">Micromonospora olivasterospora</name>
    <dbReference type="NCBI Taxonomy" id="1880"/>
    <lineage>
        <taxon>Bacteria</taxon>
        <taxon>Bacillati</taxon>
        <taxon>Actinomycetota</taxon>
        <taxon>Actinomycetes</taxon>
        <taxon>Micromonosporales</taxon>
        <taxon>Micromonosporaceae</taxon>
        <taxon>Micromonospora</taxon>
    </lineage>
</organism>
<dbReference type="PANTHER" id="PTHR45526">
    <property type="entry name" value="TRANSCRIPTIONAL REGULATORY PROTEIN DPIA"/>
    <property type="match status" value="1"/>
</dbReference>
<evidence type="ECO:0000313" key="4">
    <source>
        <dbReference type="Proteomes" id="UP000319825"/>
    </source>
</evidence>
<evidence type="ECO:0000259" key="2">
    <source>
        <dbReference type="Pfam" id="PF09339"/>
    </source>
</evidence>
<reference evidence="3 4" key="1">
    <citation type="submission" date="2019-07" db="EMBL/GenBank/DDBJ databases">
        <title>R&amp;d 2014.</title>
        <authorList>
            <person name="Klenk H.-P."/>
        </authorList>
    </citation>
    <scope>NUCLEOTIDE SEQUENCE [LARGE SCALE GENOMIC DNA]</scope>
    <source>
        <strain evidence="3 4">DSM 43868</strain>
    </source>
</reference>
<dbReference type="OrthoDB" id="7187989at2"/>
<dbReference type="GO" id="GO:0006355">
    <property type="term" value="P:regulation of DNA-templated transcription"/>
    <property type="evidence" value="ECO:0007669"/>
    <property type="project" value="InterPro"/>
</dbReference>
<evidence type="ECO:0000256" key="1">
    <source>
        <dbReference type="SAM" id="MobiDB-lite"/>
    </source>
</evidence>
<sequence length="107" mass="11459">MALLHQHDTPAAALPKGRSSVTAQQVLAAIRDAGRPVTAVEVADLVGVSRATAQRYLADLARAGKVELKLRYGSTGRPEPLYWWRGSASSRVPSGGASAEDVRPRRR</sequence>
<dbReference type="InterPro" id="IPR036390">
    <property type="entry name" value="WH_DNA-bd_sf"/>
</dbReference>
<keyword evidence="4" id="KW-1185">Reference proteome</keyword>